<evidence type="ECO:0008006" key="8">
    <source>
        <dbReference type="Google" id="ProtNLM"/>
    </source>
</evidence>
<keyword evidence="4" id="KW-0648">Protein biosynthesis</keyword>
<dbReference type="Pfam" id="PF05091">
    <property type="entry name" value="eIF-3_zeta"/>
    <property type="match status" value="1"/>
</dbReference>
<dbReference type="STRING" id="669874.A0A1E4TXN3"/>
<protein>
    <recommendedName>
        <fullName evidence="8">Eukaryotic translation initiation factor 3 subunit D</fullName>
    </recommendedName>
</protein>
<evidence type="ECO:0000256" key="2">
    <source>
        <dbReference type="ARBA" id="ARBA00022540"/>
    </source>
</evidence>
<sequence length="564" mass="63607">MSTELPFLFNSLASTTSTWGPPKEVPESLRFNDIPYAPFSKGDKLGKAADWNTDQSREKEKSKQMHQRGQRDQYHAYGVSAASSFAAEVEDDGEFSVVDKNAPSKTTTVLRGRSSNKQRPNTLANKLASSGNKKMHFNANNNKPNAFAANRRRQPYHNNWNNKNDDRKRESSVKVLPDWQVISEIEFNKLAKLNLDVVSGEDVVTYGSACPYDKKFERLNGSQNSLPVLDRVFYNPTASDDPVIQQLSENQTELTIYSTDSVISQLMCASRSVYSWDIVIVKNKDKIFIDKRDGSILDRISVDENSNAAPSDSHDSDINNANNLSLEATYINQNFVTASILENNAPKYKFEHKENPFVNDDEVDENEPLLQRGYRYRKFVLPSANAEEEPYPIVIRTEIDSYTKESTNAPQFLSIHALNQYLPGSLDWKQKLTQQRGAIMAAEMKKNNNKISKWSIESILAGIDAMKIGFVARANVKDNSKHSVLGVTQYKPTDLALQMNLSINNGWGIVRSIIDMILNYSQDDYGKFLVLKDPNSPKMTLYKVAENAFADNSANEDEDEILES</sequence>
<accession>A0A1E4TXN3</accession>
<feature type="compositionally biased region" description="Basic and acidic residues" evidence="5">
    <location>
        <begin position="55"/>
        <end position="73"/>
    </location>
</feature>
<feature type="region of interest" description="Disordered" evidence="5">
    <location>
        <begin position="36"/>
        <end position="73"/>
    </location>
</feature>
<evidence type="ECO:0000256" key="1">
    <source>
        <dbReference type="ARBA" id="ARBA00022490"/>
    </source>
</evidence>
<evidence type="ECO:0000313" key="7">
    <source>
        <dbReference type="Proteomes" id="UP000094236"/>
    </source>
</evidence>
<evidence type="ECO:0000256" key="3">
    <source>
        <dbReference type="ARBA" id="ARBA00022884"/>
    </source>
</evidence>
<reference evidence="7" key="1">
    <citation type="submission" date="2016-05" db="EMBL/GenBank/DDBJ databases">
        <title>Comparative genomics of biotechnologically important yeasts.</title>
        <authorList>
            <consortium name="DOE Joint Genome Institute"/>
            <person name="Riley R."/>
            <person name="Haridas S."/>
            <person name="Wolfe K.H."/>
            <person name="Lopes M.R."/>
            <person name="Hittinger C.T."/>
            <person name="Goker M."/>
            <person name="Salamov A."/>
            <person name="Wisecaver J."/>
            <person name="Long T.M."/>
            <person name="Aerts A.L."/>
            <person name="Barry K."/>
            <person name="Choi C."/>
            <person name="Clum A."/>
            <person name="Coughlan A.Y."/>
            <person name="Deshpande S."/>
            <person name="Douglass A.P."/>
            <person name="Hanson S.J."/>
            <person name="Klenk H.-P."/>
            <person name="Labutti K."/>
            <person name="Lapidus A."/>
            <person name="Lindquist E."/>
            <person name="Lipzen A."/>
            <person name="Meier-Kolthoff J.P."/>
            <person name="Ohm R.A."/>
            <person name="Otillar R.P."/>
            <person name="Pangilinan J."/>
            <person name="Peng Y."/>
            <person name="Rokas A."/>
            <person name="Rosa C.A."/>
            <person name="Scheuner C."/>
            <person name="Sibirny A.A."/>
            <person name="Slot J.C."/>
            <person name="Stielow J.B."/>
            <person name="Sun H."/>
            <person name="Kurtzman C.P."/>
            <person name="Blackwell M."/>
            <person name="Grigoriev I.V."/>
            <person name="Jeffries T.W."/>
        </authorList>
    </citation>
    <scope>NUCLEOTIDE SEQUENCE [LARGE SCALE GENOMIC DNA]</scope>
    <source>
        <strain evidence="7">NRRL Y-2460</strain>
    </source>
</reference>
<keyword evidence="7" id="KW-1185">Reference proteome</keyword>
<dbReference type="AlphaFoldDB" id="A0A1E4TXN3"/>
<organism evidence="6 7">
    <name type="scientific">Pachysolen tannophilus NRRL Y-2460</name>
    <dbReference type="NCBI Taxonomy" id="669874"/>
    <lineage>
        <taxon>Eukaryota</taxon>
        <taxon>Fungi</taxon>
        <taxon>Dikarya</taxon>
        <taxon>Ascomycota</taxon>
        <taxon>Saccharomycotina</taxon>
        <taxon>Pichiomycetes</taxon>
        <taxon>Pachysolenaceae</taxon>
        <taxon>Pachysolen</taxon>
    </lineage>
</organism>
<dbReference type="PANTHER" id="PTHR12399">
    <property type="entry name" value="EUKARYOTIC TRANSLATION INITIATION FACTOR 3 SUBUNIT 7"/>
    <property type="match status" value="1"/>
</dbReference>
<evidence type="ECO:0000313" key="6">
    <source>
        <dbReference type="EMBL" id="ODV96506.1"/>
    </source>
</evidence>
<keyword evidence="2" id="KW-0396">Initiation factor</keyword>
<dbReference type="GO" id="GO:0005852">
    <property type="term" value="C:eukaryotic translation initiation factor 3 complex"/>
    <property type="evidence" value="ECO:0007669"/>
    <property type="project" value="InterPro"/>
</dbReference>
<dbReference type="EMBL" id="KV454013">
    <property type="protein sequence ID" value="ODV96506.1"/>
    <property type="molecule type" value="Genomic_DNA"/>
</dbReference>
<evidence type="ECO:0000256" key="5">
    <source>
        <dbReference type="SAM" id="MobiDB-lite"/>
    </source>
</evidence>
<dbReference type="PANTHER" id="PTHR12399:SF0">
    <property type="entry name" value="EUKARYOTIC TRANSLATION INITIATION FACTOR 3 SUBUNIT D"/>
    <property type="match status" value="1"/>
</dbReference>
<proteinExistence type="predicted"/>
<dbReference type="GO" id="GO:0003743">
    <property type="term" value="F:translation initiation factor activity"/>
    <property type="evidence" value="ECO:0007669"/>
    <property type="project" value="UniProtKB-KW"/>
</dbReference>
<dbReference type="OrthoDB" id="16538at2759"/>
<name>A0A1E4TXN3_PACTA</name>
<dbReference type="Proteomes" id="UP000094236">
    <property type="component" value="Unassembled WGS sequence"/>
</dbReference>
<dbReference type="PIRSF" id="PIRSF016281">
    <property type="entry name" value="EIF-3_zeta"/>
    <property type="match status" value="1"/>
</dbReference>
<gene>
    <name evidence="6" type="ORF">PACTADRAFT_49838</name>
</gene>
<keyword evidence="1" id="KW-0963">Cytoplasm</keyword>
<evidence type="ECO:0000256" key="4">
    <source>
        <dbReference type="ARBA" id="ARBA00022917"/>
    </source>
</evidence>
<dbReference type="InterPro" id="IPR007783">
    <property type="entry name" value="eIF3d"/>
</dbReference>
<dbReference type="GO" id="GO:0003723">
    <property type="term" value="F:RNA binding"/>
    <property type="evidence" value="ECO:0007669"/>
    <property type="project" value="UniProtKB-KW"/>
</dbReference>
<keyword evidence="3" id="KW-0694">RNA-binding</keyword>